<dbReference type="PANTHER" id="PTHR34677:SF3">
    <property type="entry name" value="BACTERIAL IG-LIKE DOMAIN-CONTAINING PROTEIN"/>
    <property type="match status" value="1"/>
</dbReference>
<organism evidence="4 5">
    <name type="scientific">Celeribacter neptunius</name>
    <dbReference type="NCBI Taxonomy" id="588602"/>
    <lineage>
        <taxon>Bacteria</taxon>
        <taxon>Pseudomonadati</taxon>
        <taxon>Pseudomonadota</taxon>
        <taxon>Alphaproteobacteria</taxon>
        <taxon>Rhodobacterales</taxon>
        <taxon>Roseobacteraceae</taxon>
        <taxon>Celeribacter</taxon>
    </lineage>
</organism>
<dbReference type="EMBL" id="FORH01000014">
    <property type="protein sequence ID" value="SFK28561.1"/>
    <property type="molecule type" value="Genomic_DNA"/>
</dbReference>
<keyword evidence="2" id="KW-0732">Signal</keyword>
<evidence type="ECO:0000256" key="2">
    <source>
        <dbReference type="SAM" id="SignalP"/>
    </source>
</evidence>
<dbReference type="InterPro" id="IPR044048">
    <property type="entry name" value="Big_12"/>
</dbReference>
<feature type="compositionally biased region" description="Low complexity" evidence="1">
    <location>
        <begin position="258"/>
        <end position="289"/>
    </location>
</feature>
<feature type="signal peptide" evidence="2">
    <location>
        <begin position="1"/>
        <end position="28"/>
    </location>
</feature>
<gene>
    <name evidence="4" type="ORF">SAMN04487991_4299</name>
</gene>
<dbReference type="PANTHER" id="PTHR34677">
    <property type="match status" value="1"/>
</dbReference>
<accession>A0A1I3YBB5</accession>
<feature type="chain" id="PRO_5011693380" description="Bacterial Ig-like domain-containing protein" evidence="2">
    <location>
        <begin position="29"/>
        <end position="404"/>
    </location>
</feature>
<evidence type="ECO:0000256" key="1">
    <source>
        <dbReference type="SAM" id="MobiDB-lite"/>
    </source>
</evidence>
<evidence type="ECO:0000313" key="5">
    <source>
        <dbReference type="Proteomes" id="UP000199630"/>
    </source>
</evidence>
<feature type="domain" description="Bacterial Ig-like" evidence="3">
    <location>
        <begin position="276"/>
        <end position="366"/>
    </location>
</feature>
<keyword evidence="5" id="KW-1185">Reference proteome</keyword>
<name>A0A1I3YBB5_9RHOB</name>
<reference evidence="5" key="1">
    <citation type="submission" date="2016-10" db="EMBL/GenBank/DDBJ databases">
        <authorList>
            <person name="Varghese N."/>
            <person name="Submissions S."/>
        </authorList>
    </citation>
    <scope>NUCLEOTIDE SEQUENCE [LARGE SCALE GENOMIC DNA]</scope>
    <source>
        <strain evidence="5">DSM 26471</strain>
    </source>
</reference>
<feature type="region of interest" description="Disordered" evidence="1">
    <location>
        <begin position="257"/>
        <end position="291"/>
    </location>
</feature>
<dbReference type="Pfam" id="PF19078">
    <property type="entry name" value="Big_12"/>
    <property type="match status" value="1"/>
</dbReference>
<proteinExistence type="predicted"/>
<sequence>MPKSLSATLAILCASLVIFFASGLATHAATLSGVSLVTDGQCGLNGSSDTFSLNMNASASEFPSVDETITFPDSSTQDQDVDIFYVTDAANVVIGRYAQGFVTSQAVVGGAFFSVNQRPTVSGNFTVRLVDELDRTPDLALGATFSTSNTILGSTSFDAAALDPDCVPVPTDTTAPQASSVTIQSNNTTTSMAKVGDTVTLQMTFSESLGTAPSVTLIGQTASVAGSGTSWSASVTVTSSSPQGAATFSISGYKDDAGNTGTTVTSTTNGSSVTVDRTSPSTSLASSVSGPTNTSPIPVTVSFTEAVSGFTAADLTVSGATVSNFAGSGSSYSFDLTPSGDGTVTVDIAGGVAQDAAGNGNTAATQFSIVYDQSGPSTSLASSVSGPTNTSPIPVTVSFTEAVS</sequence>
<feature type="non-terminal residue" evidence="4">
    <location>
        <position position="404"/>
    </location>
</feature>
<dbReference type="Proteomes" id="UP000199630">
    <property type="component" value="Unassembled WGS sequence"/>
</dbReference>
<protein>
    <recommendedName>
        <fullName evidence="3">Bacterial Ig-like domain-containing protein</fullName>
    </recommendedName>
</protein>
<dbReference type="STRING" id="588602.SAMN04487991_4299"/>
<evidence type="ECO:0000313" key="4">
    <source>
        <dbReference type="EMBL" id="SFK28561.1"/>
    </source>
</evidence>
<dbReference type="AlphaFoldDB" id="A0A1I3YBB5"/>
<evidence type="ECO:0000259" key="3">
    <source>
        <dbReference type="Pfam" id="PF19078"/>
    </source>
</evidence>
<dbReference type="RefSeq" id="WP_245781283.1">
    <property type="nucleotide sequence ID" value="NZ_FORH01000014.1"/>
</dbReference>